<feature type="compositionally biased region" description="Basic residues" evidence="1">
    <location>
        <begin position="11"/>
        <end position="21"/>
    </location>
</feature>
<dbReference type="EMBL" id="GBRH01188545">
    <property type="protein sequence ID" value="JAE09351.1"/>
    <property type="molecule type" value="Transcribed_RNA"/>
</dbReference>
<sequence>MPPRRSTPARGSRRAVQRRAGRPQGPGEA</sequence>
<feature type="region of interest" description="Disordered" evidence="1">
    <location>
        <begin position="1"/>
        <end position="29"/>
    </location>
</feature>
<reference evidence="2" key="2">
    <citation type="journal article" date="2015" name="Data Brief">
        <title>Shoot transcriptome of the giant reed, Arundo donax.</title>
        <authorList>
            <person name="Barrero R.A."/>
            <person name="Guerrero F.D."/>
            <person name="Moolhuijzen P."/>
            <person name="Goolsby J.A."/>
            <person name="Tidwell J."/>
            <person name="Bellgard S.E."/>
            <person name="Bellgard M.I."/>
        </authorList>
    </citation>
    <scope>NUCLEOTIDE SEQUENCE</scope>
    <source>
        <tissue evidence="2">Shoot tissue taken approximately 20 cm above the soil surface</tissue>
    </source>
</reference>
<protein>
    <submittedName>
        <fullName evidence="2">Uncharacterized protein</fullName>
    </submittedName>
</protein>
<name>A0A0A9FGU5_ARUDO</name>
<organism evidence="2">
    <name type="scientific">Arundo donax</name>
    <name type="common">Giant reed</name>
    <name type="synonym">Donax arundinaceus</name>
    <dbReference type="NCBI Taxonomy" id="35708"/>
    <lineage>
        <taxon>Eukaryota</taxon>
        <taxon>Viridiplantae</taxon>
        <taxon>Streptophyta</taxon>
        <taxon>Embryophyta</taxon>
        <taxon>Tracheophyta</taxon>
        <taxon>Spermatophyta</taxon>
        <taxon>Magnoliopsida</taxon>
        <taxon>Liliopsida</taxon>
        <taxon>Poales</taxon>
        <taxon>Poaceae</taxon>
        <taxon>PACMAD clade</taxon>
        <taxon>Arundinoideae</taxon>
        <taxon>Arundineae</taxon>
        <taxon>Arundo</taxon>
    </lineage>
</organism>
<evidence type="ECO:0000313" key="2">
    <source>
        <dbReference type="EMBL" id="JAE09351.1"/>
    </source>
</evidence>
<dbReference type="AlphaFoldDB" id="A0A0A9FGU5"/>
<reference evidence="2" key="1">
    <citation type="submission" date="2014-09" db="EMBL/GenBank/DDBJ databases">
        <authorList>
            <person name="Magalhaes I.L.F."/>
            <person name="Oliveira U."/>
            <person name="Santos F.R."/>
            <person name="Vidigal T.H.D.A."/>
            <person name="Brescovit A.D."/>
            <person name="Santos A.J."/>
        </authorList>
    </citation>
    <scope>NUCLEOTIDE SEQUENCE</scope>
    <source>
        <tissue evidence="2">Shoot tissue taken approximately 20 cm above the soil surface</tissue>
    </source>
</reference>
<evidence type="ECO:0000256" key="1">
    <source>
        <dbReference type="SAM" id="MobiDB-lite"/>
    </source>
</evidence>
<proteinExistence type="predicted"/>
<accession>A0A0A9FGU5</accession>